<feature type="signal peptide" evidence="2">
    <location>
        <begin position="1"/>
        <end position="21"/>
    </location>
</feature>
<protein>
    <recommendedName>
        <fullName evidence="5">Lipoprotein</fullName>
    </recommendedName>
</protein>
<keyword evidence="4" id="KW-1185">Reference proteome</keyword>
<evidence type="ECO:0000256" key="2">
    <source>
        <dbReference type="SAM" id="SignalP"/>
    </source>
</evidence>
<evidence type="ECO:0000256" key="1">
    <source>
        <dbReference type="SAM" id="MobiDB-lite"/>
    </source>
</evidence>
<keyword evidence="2" id="KW-0732">Signal</keyword>
<dbReference type="PROSITE" id="PS51257">
    <property type="entry name" value="PROKAR_LIPOPROTEIN"/>
    <property type="match status" value="1"/>
</dbReference>
<proteinExistence type="predicted"/>
<reference evidence="4" key="1">
    <citation type="journal article" date="2019" name="Int. J. Syst. Evol. Microbiol.">
        <title>The Global Catalogue of Microorganisms (GCM) 10K type strain sequencing project: providing services to taxonomists for standard genome sequencing and annotation.</title>
        <authorList>
            <consortium name="The Broad Institute Genomics Platform"/>
            <consortium name="The Broad Institute Genome Sequencing Center for Infectious Disease"/>
            <person name="Wu L."/>
            <person name="Ma J."/>
        </authorList>
    </citation>
    <scope>NUCLEOTIDE SEQUENCE [LARGE SCALE GENOMIC DNA]</scope>
    <source>
        <strain evidence="4">JCM 17224</strain>
    </source>
</reference>
<feature type="chain" id="PRO_5045082348" description="Lipoprotein" evidence="2">
    <location>
        <begin position="22"/>
        <end position="192"/>
    </location>
</feature>
<accession>A0ABP7RE26</accession>
<sequence length="192" mass="21331">MAMLRTLSGSLLLLTALAVSSCISPPDFPSTPNIEFKELKVTRITDPNPNIVPQDQVAVTVSFQDGEGDLGLTNDQKTKGSPYYQDPQQGAPRNRNFYNYFITIFRQNGQGRFEPVPLVDPRFPYDSTFPPLDPEGGKAAPLKGDLTFTTNFDIDTDKPIKPGDIIRFEISIMDRALNESNKITTTSYLVQP</sequence>
<dbReference type="EMBL" id="BAABDJ010000002">
    <property type="protein sequence ID" value="GAA3996157.1"/>
    <property type="molecule type" value="Genomic_DNA"/>
</dbReference>
<evidence type="ECO:0008006" key="5">
    <source>
        <dbReference type="Google" id="ProtNLM"/>
    </source>
</evidence>
<gene>
    <name evidence="3" type="ORF">GCM10022408_03440</name>
</gene>
<comment type="caution">
    <text evidence="3">The sequence shown here is derived from an EMBL/GenBank/DDBJ whole genome shotgun (WGS) entry which is preliminary data.</text>
</comment>
<evidence type="ECO:0000313" key="4">
    <source>
        <dbReference type="Proteomes" id="UP001500567"/>
    </source>
</evidence>
<feature type="region of interest" description="Disordered" evidence="1">
    <location>
        <begin position="68"/>
        <end position="94"/>
    </location>
</feature>
<organism evidence="3 4">
    <name type="scientific">Hymenobacter fastidiosus</name>
    <dbReference type="NCBI Taxonomy" id="486264"/>
    <lineage>
        <taxon>Bacteria</taxon>
        <taxon>Pseudomonadati</taxon>
        <taxon>Bacteroidota</taxon>
        <taxon>Cytophagia</taxon>
        <taxon>Cytophagales</taxon>
        <taxon>Hymenobacteraceae</taxon>
        <taxon>Hymenobacter</taxon>
    </lineage>
</organism>
<evidence type="ECO:0000313" key="3">
    <source>
        <dbReference type="EMBL" id="GAA3996157.1"/>
    </source>
</evidence>
<dbReference type="Proteomes" id="UP001500567">
    <property type="component" value="Unassembled WGS sequence"/>
</dbReference>
<name>A0ABP7RE26_9BACT</name>